<dbReference type="Proteomes" id="UP000001554">
    <property type="component" value="Chromosome 3"/>
</dbReference>
<evidence type="ECO:0000256" key="1">
    <source>
        <dbReference type="SAM" id="MobiDB-lite"/>
    </source>
</evidence>
<accession>A0A9J7KRN6</accession>
<sequence>MLLHSSTCDLSGRMPRRKKLTKLNAWKAKQETKKPADEQKLEVTVQEPTDDPEVQQIKKIVLMTHCRREAELGPRQTECGRSRQT</sequence>
<dbReference type="AlphaFoldDB" id="A0A9J7KRN6"/>
<dbReference type="RefSeq" id="XP_035669264.1">
    <property type="nucleotide sequence ID" value="XM_035813371.1"/>
</dbReference>
<feature type="region of interest" description="Disordered" evidence="1">
    <location>
        <begin position="27"/>
        <end position="51"/>
    </location>
</feature>
<protein>
    <submittedName>
        <fullName evidence="3">Uncharacterized protein LOC118411233 isoform X3</fullName>
    </submittedName>
</protein>
<dbReference type="GeneID" id="118411233"/>
<feature type="compositionally biased region" description="Basic and acidic residues" evidence="1">
    <location>
        <begin position="28"/>
        <end position="41"/>
    </location>
</feature>
<evidence type="ECO:0000313" key="2">
    <source>
        <dbReference type="Proteomes" id="UP000001554"/>
    </source>
</evidence>
<organism evidence="2 3">
    <name type="scientific">Branchiostoma floridae</name>
    <name type="common">Florida lancelet</name>
    <name type="synonym">Amphioxus</name>
    <dbReference type="NCBI Taxonomy" id="7739"/>
    <lineage>
        <taxon>Eukaryota</taxon>
        <taxon>Metazoa</taxon>
        <taxon>Chordata</taxon>
        <taxon>Cephalochordata</taxon>
        <taxon>Leptocardii</taxon>
        <taxon>Amphioxiformes</taxon>
        <taxon>Branchiostomatidae</taxon>
        <taxon>Branchiostoma</taxon>
    </lineage>
</organism>
<gene>
    <name evidence="3" type="primary">LOC118411233</name>
</gene>
<keyword evidence="2" id="KW-1185">Reference proteome</keyword>
<name>A0A9J7KRN6_BRAFL</name>
<proteinExistence type="predicted"/>
<evidence type="ECO:0000313" key="3">
    <source>
        <dbReference type="RefSeq" id="XP_035669264.1"/>
    </source>
</evidence>
<reference evidence="3" key="2">
    <citation type="submission" date="2025-08" db="UniProtKB">
        <authorList>
            <consortium name="RefSeq"/>
        </authorList>
    </citation>
    <scope>IDENTIFICATION</scope>
    <source>
        <strain evidence="3">S238N-H82</strain>
        <tissue evidence="3">Testes</tissue>
    </source>
</reference>
<reference evidence="2" key="1">
    <citation type="journal article" date="2020" name="Nat. Ecol. Evol.">
        <title>Deeply conserved synteny resolves early events in vertebrate evolution.</title>
        <authorList>
            <person name="Simakov O."/>
            <person name="Marletaz F."/>
            <person name="Yue J.X."/>
            <person name="O'Connell B."/>
            <person name="Jenkins J."/>
            <person name="Brandt A."/>
            <person name="Calef R."/>
            <person name="Tung C.H."/>
            <person name="Huang T.K."/>
            <person name="Schmutz J."/>
            <person name="Satoh N."/>
            <person name="Yu J.K."/>
            <person name="Putnam N.H."/>
            <person name="Green R.E."/>
            <person name="Rokhsar D.S."/>
        </authorList>
    </citation>
    <scope>NUCLEOTIDE SEQUENCE [LARGE SCALE GENOMIC DNA]</scope>
    <source>
        <strain evidence="2">S238N-H82</strain>
    </source>
</reference>